<keyword evidence="2" id="KW-1003">Cell membrane</keyword>
<proteinExistence type="predicted"/>
<feature type="transmembrane region" description="Helical" evidence="8">
    <location>
        <begin position="169"/>
        <end position="197"/>
    </location>
</feature>
<reference evidence="10 11" key="1">
    <citation type="submission" date="2015-03" db="EMBL/GenBank/DDBJ databases">
        <title>Caedibacter varicaedens, whole genome shotgun sequence.</title>
        <authorList>
            <person name="Suzuki H."/>
            <person name="Dapper A.L."/>
            <person name="Gibson A.K."/>
            <person name="Jackson C."/>
            <person name="Lee H."/>
            <person name="Pejaver V.R."/>
            <person name="Doak T."/>
            <person name="Lynch M."/>
        </authorList>
    </citation>
    <scope>NUCLEOTIDE SEQUENCE [LARGE SCALE GENOMIC DNA]</scope>
</reference>
<dbReference type="EMBL" id="BBVC01000002">
    <property type="protein sequence ID" value="GAO97411.1"/>
    <property type="molecule type" value="Genomic_DNA"/>
</dbReference>
<evidence type="ECO:0000256" key="1">
    <source>
        <dbReference type="ARBA" id="ARBA00004651"/>
    </source>
</evidence>
<keyword evidence="7 8" id="KW-0472">Membrane</keyword>
<gene>
    <name evidence="10" type="primary">arnT_1</name>
    <name evidence="10" type="ORF">Cva_00042</name>
</gene>
<keyword evidence="3" id="KW-0328">Glycosyltransferase</keyword>
<dbReference type="Pfam" id="PF02366">
    <property type="entry name" value="PMT"/>
    <property type="match status" value="1"/>
</dbReference>
<dbReference type="PANTHER" id="PTHR33908:SF3">
    <property type="entry name" value="UNDECAPRENYL PHOSPHATE-ALPHA-4-AMINO-4-DEOXY-L-ARABINOSE ARABINOSYL TRANSFERASE"/>
    <property type="match status" value="1"/>
</dbReference>
<evidence type="ECO:0000256" key="3">
    <source>
        <dbReference type="ARBA" id="ARBA00022676"/>
    </source>
</evidence>
<evidence type="ECO:0000259" key="9">
    <source>
        <dbReference type="Pfam" id="PF02366"/>
    </source>
</evidence>
<dbReference type="GO" id="GO:0009103">
    <property type="term" value="P:lipopolysaccharide biosynthetic process"/>
    <property type="evidence" value="ECO:0007669"/>
    <property type="project" value="UniProtKB-ARBA"/>
</dbReference>
<dbReference type="GO" id="GO:0016763">
    <property type="term" value="F:pentosyltransferase activity"/>
    <property type="evidence" value="ECO:0007669"/>
    <property type="project" value="TreeGrafter"/>
</dbReference>
<organism evidence="10 11">
    <name type="scientific">Caedimonas varicaedens</name>
    <dbReference type="NCBI Taxonomy" id="1629334"/>
    <lineage>
        <taxon>Bacteria</taxon>
        <taxon>Pseudomonadati</taxon>
        <taxon>Pseudomonadota</taxon>
        <taxon>Alphaproteobacteria</taxon>
        <taxon>Holosporales</taxon>
        <taxon>Caedimonadaceae</taxon>
        <taxon>Caedimonas</taxon>
    </lineage>
</organism>
<feature type="transmembrane region" description="Helical" evidence="8">
    <location>
        <begin position="209"/>
        <end position="227"/>
    </location>
</feature>
<evidence type="ECO:0000256" key="8">
    <source>
        <dbReference type="SAM" id="Phobius"/>
    </source>
</evidence>
<dbReference type="OrthoDB" id="9775035at2"/>
<dbReference type="AlphaFoldDB" id="A0A0K8MAA3"/>
<evidence type="ECO:0000256" key="2">
    <source>
        <dbReference type="ARBA" id="ARBA00022475"/>
    </source>
</evidence>
<dbReference type="GO" id="GO:0000030">
    <property type="term" value="F:mannosyltransferase activity"/>
    <property type="evidence" value="ECO:0007669"/>
    <property type="project" value="InterPro"/>
</dbReference>
<comment type="caution">
    <text evidence="10">The sequence shown here is derived from an EMBL/GenBank/DDBJ whole genome shotgun (WGS) entry which is preliminary data.</text>
</comment>
<evidence type="ECO:0000256" key="6">
    <source>
        <dbReference type="ARBA" id="ARBA00022989"/>
    </source>
</evidence>
<feature type="domain" description="ArnT-like N-terminal" evidence="9">
    <location>
        <begin position="34"/>
        <end position="238"/>
    </location>
</feature>
<sequence>MRLYISKLSLLDSVLLILLFFLYYYDLGSYGLLNNNEGLYAEIPREMLESGQYIIPYLNGVPYIEKPPLLYWLIALVYKIGGVSETTARLIPATAGVALSLVTYFFARAMGSLVTARLSLLVLLTMGGLVIFSRMVFFDVLLTLFLSASLFSFFMWYKTHHKVSLRFFYLFLALAVMTKGIVALGLVGLVTLLVLILTGSLQERLRTFLDCWGILLFLAVVLPWHIAASFQEKEFIHFYFINEHFLRFLGRRIPKDYYHGPWYYYFPRLFLTALPWSFTLPLIFKRSSHDKSLLIFLWVWVLVFFGFFSVSQAKANYYLVTIFPPLALLFAHKLEAFSEVESLKKIRQAVALFLAIFLPAAGLISFYRVSFLPSKLRPFVAGMPDVFFWIWLGCSVMMIYSLKFFKHLRFWPESLTAFQMVPFLLISLVMAQQVEPLFSARKIMQQLPSENLPLVLYRDFEKMSSVRFYAKKNVPIVESLSNDLYFGLRTQQGALLNLSSEQFQQLLSHQGAYIVVFHEQKHNFEEAYPAVCLIHQEKLIYLYKCPKTE</sequence>
<accession>A0A0K8MAA3</accession>
<feature type="transmembrane region" description="Helical" evidence="8">
    <location>
        <begin position="293"/>
        <end position="311"/>
    </location>
</feature>
<keyword evidence="4 10" id="KW-0808">Transferase</keyword>
<dbReference type="InterPro" id="IPR050297">
    <property type="entry name" value="LipidA_mod_glycosyltrf_83"/>
</dbReference>
<dbReference type="Proteomes" id="UP000036771">
    <property type="component" value="Unassembled WGS sequence"/>
</dbReference>
<keyword evidence="6 8" id="KW-1133">Transmembrane helix</keyword>
<dbReference type="STRING" id="1629334.Cva_00042"/>
<evidence type="ECO:0000313" key="11">
    <source>
        <dbReference type="Proteomes" id="UP000036771"/>
    </source>
</evidence>
<feature type="transmembrane region" description="Helical" evidence="8">
    <location>
        <begin position="7"/>
        <end position="25"/>
    </location>
</feature>
<name>A0A0K8MAA3_9PROT</name>
<feature type="transmembrane region" description="Helical" evidence="8">
    <location>
        <begin position="417"/>
        <end position="434"/>
    </location>
</feature>
<feature type="transmembrane region" description="Helical" evidence="8">
    <location>
        <begin position="387"/>
        <end position="405"/>
    </location>
</feature>
<evidence type="ECO:0000256" key="5">
    <source>
        <dbReference type="ARBA" id="ARBA00022692"/>
    </source>
</evidence>
<dbReference type="PANTHER" id="PTHR33908">
    <property type="entry name" value="MANNOSYLTRANSFERASE YKCB-RELATED"/>
    <property type="match status" value="1"/>
</dbReference>
<evidence type="ECO:0000313" key="10">
    <source>
        <dbReference type="EMBL" id="GAO97411.1"/>
    </source>
</evidence>
<dbReference type="GO" id="GO:0005886">
    <property type="term" value="C:plasma membrane"/>
    <property type="evidence" value="ECO:0007669"/>
    <property type="project" value="UniProtKB-SubCell"/>
</dbReference>
<feature type="transmembrane region" description="Helical" evidence="8">
    <location>
        <begin position="349"/>
        <end position="367"/>
    </location>
</feature>
<keyword evidence="11" id="KW-1185">Reference proteome</keyword>
<feature type="transmembrane region" description="Helical" evidence="8">
    <location>
        <begin position="90"/>
        <end position="107"/>
    </location>
</feature>
<evidence type="ECO:0000256" key="4">
    <source>
        <dbReference type="ARBA" id="ARBA00022679"/>
    </source>
</evidence>
<dbReference type="GO" id="GO:0010041">
    <property type="term" value="P:response to iron(III) ion"/>
    <property type="evidence" value="ECO:0007669"/>
    <property type="project" value="TreeGrafter"/>
</dbReference>
<dbReference type="GO" id="GO:0006493">
    <property type="term" value="P:protein O-linked glycosylation"/>
    <property type="evidence" value="ECO:0007669"/>
    <property type="project" value="InterPro"/>
</dbReference>
<protein>
    <submittedName>
        <fullName evidence="10">Undecaprenyl phosphate-alpha-4-amino-4-deoxy-L-arabinose arabinosyl transferase</fullName>
    </submittedName>
</protein>
<keyword evidence="5 8" id="KW-0812">Transmembrane</keyword>
<comment type="subcellular location">
    <subcellularLocation>
        <location evidence="1">Cell membrane</location>
        <topology evidence="1">Multi-pass membrane protein</topology>
    </subcellularLocation>
</comment>
<feature type="transmembrane region" description="Helical" evidence="8">
    <location>
        <begin position="113"/>
        <end position="132"/>
    </location>
</feature>
<feature type="transmembrane region" description="Helical" evidence="8">
    <location>
        <begin position="262"/>
        <end position="284"/>
    </location>
</feature>
<feature type="transmembrane region" description="Helical" evidence="8">
    <location>
        <begin position="137"/>
        <end position="157"/>
    </location>
</feature>
<dbReference type="InterPro" id="IPR003342">
    <property type="entry name" value="ArnT-like_N"/>
</dbReference>
<evidence type="ECO:0000256" key="7">
    <source>
        <dbReference type="ARBA" id="ARBA00023136"/>
    </source>
</evidence>